<accession>A0AAP0EYG9</accession>
<protein>
    <recommendedName>
        <fullName evidence="4">RING-type E3 ubiquitin transferase</fullName>
        <ecNumber evidence="4">2.3.2.27</ecNumber>
    </recommendedName>
</protein>
<dbReference type="InterPro" id="IPR044600">
    <property type="entry name" value="ATL1/ATL16-like"/>
</dbReference>
<evidence type="ECO:0000256" key="10">
    <source>
        <dbReference type="ARBA" id="ARBA00022833"/>
    </source>
</evidence>
<dbReference type="GO" id="GO:0016567">
    <property type="term" value="P:protein ubiquitination"/>
    <property type="evidence" value="ECO:0007669"/>
    <property type="project" value="InterPro"/>
</dbReference>
<organism evidence="17 18">
    <name type="scientific">Stephania cephalantha</name>
    <dbReference type="NCBI Taxonomy" id="152367"/>
    <lineage>
        <taxon>Eukaryota</taxon>
        <taxon>Viridiplantae</taxon>
        <taxon>Streptophyta</taxon>
        <taxon>Embryophyta</taxon>
        <taxon>Tracheophyta</taxon>
        <taxon>Spermatophyta</taxon>
        <taxon>Magnoliopsida</taxon>
        <taxon>Ranunculales</taxon>
        <taxon>Menispermaceae</taxon>
        <taxon>Menispermoideae</taxon>
        <taxon>Cissampelideae</taxon>
        <taxon>Stephania</taxon>
    </lineage>
</organism>
<evidence type="ECO:0000256" key="1">
    <source>
        <dbReference type="ARBA" id="ARBA00000900"/>
    </source>
</evidence>
<evidence type="ECO:0000256" key="11">
    <source>
        <dbReference type="ARBA" id="ARBA00022989"/>
    </source>
</evidence>
<keyword evidence="18" id="KW-1185">Reference proteome</keyword>
<comment type="catalytic activity">
    <reaction evidence="1">
        <text>S-ubiquitinyl-[E2 ubiquitin-conjugating enzyme]-L-cysteine + [acceptor protein]-L-lysine = [E2 ubiquitin-conjugating enzyme]-L-cysteine + N(6)-ubiquitinyl-[acceptor protein]-L-lysine.</text>
        <dbReference type="EC" id="2.3.2.27"/>
    </reaction>
</comment>
<dbReference type="Proteomes" id="UP001419268">
    <property type="component" value="Unassembled WGS sequence"/>
</dbReference>
<dbReference type="GO" id="GO:0061630">
    <property type="term" value="F:ubiquitin protein ligase activity"/>
    <property type="evidence" value="ECO:0007669"/>
    <property type="project" value="UniProtKB-EC"/>
</dbReference>
<dbReference type="CDD" id="cd16461">
    <property type="entry name" value="RING-H2_EL5-like"/>
    <property type="match status" value="1"/>
</dbReference>
<evidence type="ECO:0000256" key="3">
    <source>
        <dbReference type="ARBA" id="ARBA00004906"/>
    </source>
</evidence>
<evidence type="ECO:0000256" key="13">
    <source>
        <dbReference type="ARBA" id="ARBA00024209"/>
    </source>
</evidence>
<keyword evidence="8 14" id="KW-0863">Zinc-finger</keyword>
<evidence type="ECO:0000256" key="14">
    <source>
        <dbReference type="PROSITE-ProRule" id="PRU00175"/>
    </source>
</evidence>
<comment type="caution">
    <text evidence="17">The sequence shown here is derived from an EMBL/GenBank/DDBJ whole genome shotgun (WGS) entry which is preliminary data.</text>
</comment>
<dbReference type="PROSITE" id="PS50089">
    <property type="entry name" value="ZF_RING_2"/>
    <property type="match status" value="1"/>
</dbReference>
<dbReference type="EMBL" id="JBBNAG010000010">
    <property type="protein sequence ID" value="KAK9101659.1"/>
    <property type="molecule type" value="Genomic_DNA"/>
</dbReference>
<dbReference type="PANTHER" id="PTHR46913:SF1">
    <property type="entry name" value="RING-H2 FINGER PROTEIN ATL16"/>
    <property type="match status" value="1"/>
</dbReference>
<dbReference type="Pfam" id="PF13639">
    <property type="entry name" value="zf-RING_2"/>
    <property type="match status" value="1"/>
</dbReference>
<dbReference type="GO" id="GO:0016020">
    <property type="term" value="C:membrane"/>
    <property type="evidence" value="ECO:0007669"/>
    <property type="project" value="UniProtKB-SubCell"/>
</dbReference>
<evidence type="ECO:0000313" key="18">
    <source>
        <dbReference type="Proteomes" id="UP001419268"/>
    </source>
</evidence>
<dbReference type="InterPro" id="IPR013083">
    <property type="entry name" value="Znf_RING/FYVE/PHD"/>
</dbReference>
<dbReference type="Gene3D" id="3.30.40.10">
    <property type="entry name" value="Zinc/RING finger domain, C3HC4 (zinc finger)"/>
    <property type="match status" value="1"/>
</dbReference>
<keyword evidence="9" id="KW-0833">Ubl conjugation pathway</keyword>
<dbReference type="AlphaFoldDB" id="A0AAP0EYG9"/>
<keyword evidence="12 15" id="KW-0472">Membrane</keyword>
<evidence type="ECO:0000256" key="15">
    <source>
        <dbReference type="SAM" id="Phobius"/>
    </source>
</evidence>
<dbReference type="SUPFAM" id="SSF57850">
    <property type="entry name" value="RING/U-box"/>
    <property type="match status" value="1"/>
</dbReference>
<gene>
    <name evidence="17" type="ORF">Scep_025089</name>
</gene>
<dbReference type="SMART" id="SM00184">
    <property type="entry name" value="RING"/>
    <property type="match status" value="1"/>
</dbReference>
<comment type="pathway">
    <text evidence="3">Protein modification; protein ubiquitination.</text>
</comment>
<proteinExistence type="inferred from homology"/>
<feature type="transmembrane region" description="Helical" evidence="15">
    <location>
        <begin position="28"/>
        <end position="50"/>
    </location>
</feature>
<keyword evidence="6 15" id="KW-0812">Transmembrane</keyword>
<comment type="subcellular location">
    <subcellularLocation>
        <location evidence="2">Membrane</location>
        <topology evidence="2">Single-pass membrane protein</topology>
    </subcellularLocation>
</comment>
<dbReference type="PANTHER" id="PTHR46913">
    <property type="entry name" value="RING-H2 FINGER PROTEIN ATL16"/>
    <property type="match status" value="1"/>
</dbReference>
<evidence type="ECO:0000256" key="8">
    <source>
        <dbReference type="ARBA" id="ARBA00022771"/>
    </source>
</evidence>
<dbReference type="EC" id="2.3.2.27" evidence="4"/>
<sequence length="307" mass="33449">MEDEVQSSSSGGSRGSDDGPVIELSGKIMLAAVIMLFCVIVLVLALHLYARWCWIRRARPRPGPQQQQEEEEQHELDVNDGAGGLDASLIRSLPILIFNPDVNDGLECAVCLCDISEGEKARLLPKCNHGFHVDCIDMWFQTHHTCPLCRNSISLALAPPHHHHDPHDDLDDISISTSISIRDDHDSSDSTLLTPPTESPSFPTNVLFWGNQIHVTTRDTTAAAAAAPSTLHDASLLIDIPTTLLSHHNSSPSPSPTPTRLRSLRRLLSRDKRVLHSAYCTTPATTTTTTIHVESGGQTSSKSSSDV</sequence>
<dbReference type="InterPro" id="IPR001841">
    <property type="entry name" value="Znf_RING"/>
</dbReference>
<dbReference type="GO" id="GO:0008270">
    <property type="term" value="F:zinc ion binding"/>
    <property type="evidence" value="ECO:0007669"/>
    <property type="project" value="UniProtKB-KW"/>
</dbReference>
<name>A0AAP0EYG9_9MAGN</name>
<evidence type="ECO:0000313" key="17">
    <source>
        <dbReference type="EMBL" id="KAK9101659.1"/>
    </source>
</evidence>
<evidence type="ECO:0000256" key="4">
    <source>
        <dbReference type="ARBA" id="ARBA00012483"/>
    </source>
</evidence>
<evidence type="ECO:0000256" key="12">
    <source>
        <dbReference type="ARBA" id="ARBA00023136"/>
    </source>
</evidence>
<keyword evidence="11 15" id="KW-1133">Transmembrane helix</keyword>
<keyword evidence="10" id="KW-0862">Zinc</keyword>
<keyword evidence="5" id="KW-0808">Transferase</keyword>
<evidence type="ECO:0000256" key="6">
    <source>
        <dbReference type="ARBA" id="ARBA00022692"/>
    </source>
</evidence>
<feature type="domain" description="RING-type" evidence="16">
    <location>
        <begin position="108"/>
        <end position="150"/>
    </location>
</feature>
<evidence type="ECO:0000259" key="16">
    <source>
        <dbReference type="PROSITE" id="PS50089"/>
    </source>
</evidence>
<reference evidence="17 18" key="1">
    <citation type="submission" date="2024-01" db="EMBL/GenBank/DDBJ databases">
        <title>Genome assemblies of Stephania.</title>
        <authorList>
            <person name="Yang L."/>
        </authorList>
    </citation>
    <scope>NUCLEOTIDE SEQUENCE [LARGE SCALE GENOMIC DNA]</scope>
    <source>
        <strain evidence="17">JXDWG</strain>
        <tissue evidence="17">Leaf</tissue>
    </source>
</reference>
<evidence type="ECO:0000256" key="2">
    <source>
        <dbReference type="ARBA" id="ARBA00004167"/>
    </source>
</evidence>
<evidence type="ECO:0000256" key="5">
    <source>
        <dbReference type="ARBA" id="ARBA00022679"/>
    </source>
</evidence>
<evidence type="ECO:0000256" key="7">
    <source>
        <dbReference type="ARBA" id="ARBA00022723"/>
    </source>
</evidence>
<comment type="similarity">
    <text evidence="13">Belongs to the RING-type zinc finger family. ATL subfamily.</text>
</comment>
<evidence type="ECO:0000256" key="9">
    <source>
        <dbReference type="ARBA" id="ARBA00022786"/>
    </source>
</evidence>
<dbReference type="FunFam" id="3.30.40.10:FF:000475">
    <property type="entry name" value="RING-H2 finger protein ATL3"/>
    <property type="match status" value="1"/>
</dbReference>
<keyword evidence="7" id="KW-0479">Metal-binding</keyword>